<evidence type="ECO:0008006" key="4">
    <source>
        <dbReference type="Google" id="ProtNLM"/>
    </source>
</evidence>
<sequence length="344" mass="38054">MFSFHRPKVYRSSTGCCICKAKSSSSRFTDSKKYEEDFLECFKLETPRQGEICNACVLLVKRWKKLPAGSDRNWQHVVDARAGPGMKSFTKFKTKNKKITGDKNEKPIKKKLTVAHFDREYSPGLSDKSEGPEDLDNDMDFLPEDGPSVNSSRNGSTGGSDSEEAIVVPEMKTRNRRRKGISKRLEEIRRPNVSGFIDLGYWTKETICCGAIFRGRNDEILLDYSHFKPCAGRLAMCRTNNKTTKGPETATVPVTTTSPGAVTSTTKGLYTSDSSSDSGYDDCSNQGYVGMSPPRQVPNPSADVTETDLTCHETIFSTAQEEEVAVHSDGDVIMTSETPTICAN</sequence>
<feature type="compositionally biased region" description="Acidic residues" evidence="1">
    <location>
        <begin position="132"/>
        <end position="143"/>
    </location>
</feature>
<gene>
    <name evidence="2" type="ORF">ABEB36_000481</name>
</gene>
<dbReference type="Proteomes" id="UP001566132">
    <property type="component" value="Unassembled WGS sequence"/>
</dbReference>
<feature type="region of interest" description="Disordered" evidence="1">
    <location>
        <begin position="244"/>
        <end position="279"/>
    </location>
</feature>
<feature type="compositionally biased region" description="Low complexity" evidence="1">
    <location>
        <begin position="249"/>
        <end position="279"/>
    </location>
</feature>
<dbReference type="AlphaFoldDB" id="A0ABD1FBC8"/>
<name>A0ABD1FBC8_HYPHA</name>
<keyword evidence="3" id="KW-1185">Reference proteome</keyword>
<proteinExistence type="predicted"/>
<accession>A0ABD1FBC8</accession>
<dbReference type="InterPro" id="IPR026065">
    <property type="entry name" value="FAM60A"/>
</dbReference>
<comment type="caution">
    <text evidence="2">The sequence shown here is derived from an EMBL/GenBank/DDBJ whole genome shotgun (WGS) entry which is preliminary data.</text>
</comment>
<evidence type="ECO:0000256" key="1">
    <source>
        <dbReference type="SAM" id="MobiDB-lite"/>
    </source>
</evidence>
<dbReference type="PANTHER" id="PTHR13422">
    <property type="entry name" value="SIN3-HDAC COMPLEX-ASSOCIATED FACTOR"/>
    <property type="match status" value="1"/>
</dbReference>
<feature type="compositionally biased region" description="Basic and acidic residues" evidence="1">
    <location>
        <begin position="121"/>
        <end position="131"/>
    </location>
</feature>
<dbReference type="PANTHER" id="PTHR13422:SF12">
    <property type="entry name" value="SIN3-HDAC COMPLEX-ASSOCIATED FACTOR"/>
    <property type="match status" value="1"/>
</dbReference>
<dbReference type="EMBL" id="JBDJPC010000001">
    <property type="protein sequence ID" value="KAL1516585.1"/>
    <property type="molecule type" value="Genomic_DNA"/>
</dbReference>
<reference evidence="2 3" key="1">
    <citation type="submission" date="2024-05" db="EMBL/GenBank/DDBJ databases">
        <title>Genetic variation in Jamaican populations of the coffee berry borer (Hypothenemus hampei).</title>
        <authorList>
            <person name="Errbii M."/>
            <person name="Myrie A."/>
        </authorList>
    </citation>
    <scope>NUCLEOTIDE SEQUENCE [LARGE SCALE GENOMIC DNA]</scope>
    <source>
        <strain evidence="2">JA-Hopewell-2020-01-JO</strain>
        <tissue evidence="2">Whole body</tissue>
    </source>
</reference>
<feature type="region of interest" description="Disordered" evidence="1">
    <location>
        <begin position="121"/>
        <end position="163"/>
    </location>
</feature>
<evidence type="ECO:0000313" key="3">
    <source>
        <dbReference type="Proteomes" id="UP001566132"/>
    </source>
</evidence>
<evidence type="ECO:0000313" key="2">
    <source>
        <dbReference type="EMBL" id="KAL1516585.1"/>
    </source>
</evidence>
<protein>
    <recommendedName>
        <fullName evidence="4">Protein FAM60A</fullName>
    </recommendedName>
</protein>
<dbReference type="Pfam" id="PF15396">
    <property type="entry name" value="FAM60A"/>
    <property type="match status" value="1"/>
</dbReference>
<organism evidence="2 3">
    <name type="scientific">Hypothenemus hampei</name>
    <name type="common">Coffee berry borer</name>
    <dbReference type="NCBI Taxonomy" id="57062"/>
    <lineage>
        <taxon>Eukaryota</taxon>
        <taxon>Metazoa</taxon>
        <taxon>Ecdysozoa</taxon>
        <taxon>Arthropoda</taxon>
        <taxon>Hexapoda</taxon>
        <taxon>Insecta</taxon>
        <taxon>Pterygota</taxon>
        <taxon>Neoptera</taxon>
        <taxon>Endopterygota</taxon>
        <taxon>Coleoptera</taxon>
        <taxon>Polyphaga</taxon>
        <taxon>Cucujiformia</taxon>
        <taxon>Curculionidae</taxon>
        <taxon>Scolytinae</taxon>
        <taxon>Hypothenemus</taxon>
    </lineage>
</organism>